<protein>
    <recommendedName>
        <fullName evidence="8">SH3b domain-containing protein</fullName>
    </recommendedName>
</protein>
<reference evidence="9 10" key="1">
    <citation type="submission" date="2019-06" db="EMBL/GenBank/DDBJ databases">
        <title>Thermomonas aquatica sp. nov., isolated from an industrial wastewater treatment plant.</title>
        <authorList>
            <person name="Jeon J.H."/>
            <person name="Park D.-S."/>
        </authorList>
    </citation>
    <scope>NUCLEOTIDE SEQUENCE [LARGE SCALE GENOMIC DNA]</scope>
    <source>
        <strain evidence="9 10">SY21</strain>
    </source>
</reference>
<evidence type="ECO:0000256" key="7">
    <source>
        <dbReference type="SAM" id="MobiDB-lite"/>
    </source>
</evidence>
<dbReference type="Gene3D" id="3.30.2010.10">
    <property type="entry name" value="Metalloproteases ('zincins'), catalytic domain"/>
    <property type="match status" value="1"/>
</dbReference>
<proteinExistence type="predicted"/>
<evidence type="ECO:0000256" key="4">
    <source>
        <dbReference type="ARBA" id="ARBA00022801"/>
    </source>
</evidence>
<evidence type="ECO:0000256" key="1">
    <source>
        <dbReference type="ARBA" id="ARBA00001947"/>
    </source>
</evidence>
<dbReference type="Pfam" id="PF08239">
    <property type="entry name" value="SH3_3"/>
    <property type="match status" value="1"/>
</dbReference>
<sequence length="471" mass="50858">MAAHRRQPRLRCDTSGRYHRADRQQRGHRMRNTHRLSLVLATALLSLGLWAADAATTATVSKPSVEVRRGPDFKTPAIATLAKDASVTIAAQQGLWFKVQTADGKTGFVRVNDVRMAYAKAETAGIGKTLFSGKAGKGRVSETASVRGLDESDLKAAAFDAEQLQLMESYRVEPAAAEKAARARHWPATEVAYAAEFRPGQAPAGPQATQAEKRQRFGIARNLLGMVKPGLADAADGGEEMIGKSEQEITEQELELGPLIAGRILGAAPLVADPAAQRRINLVGRWLASRTSRPDLPWTFGVIESDEVNAFAAPGGYVLVTRGLYQLLADDAELAAVLGHELSHVVQRDHYEVVRKQETQGALGKMGMKRVKAGGVAGSLAKDYVAKHGAAVMMTKLDRDAEFRADEAAGIYLARGGSNPLALYAVLQKMTALGTSSPKLTQLYRTHPPLDARMDRIDQRGYAGLEAYTKR</sequence>
<dbReference type="GO" id="GO:0016020">
    <property type="term" value="C:membrane"/>
    <property type="evidence" value="ECO:0007669"/>
    <property type="project" value="TreeGrafter"/>
</dbReference>
<dbReference type="EMBL" id="CP040871">
    <property type="protein sequence ID" value="QDA58147.1"/>
    <property type="molecule type" value="Genomic_DNA"/>
</dbReference>
<dbReference type="AlphaFoldDB" id="A0A5B7ZTL6"/>
<dbReference type="InterPro" id="IPR003646">
    <property type="entry name" value="SH3-like_bac-type"/>
</dbReference>
<dbReference type="Gene3D" id="2.30.30.40">
    <property type="entry name" value="SH3 Domains"/>
    <property type="match status" value="1"/>
</dbReference>
<dbReference type="Proteomes" id="UP000308149">
    <property type="component" value="Chromosome"/>
</dbReference>
<dbReference type="GO" id="GO:0046872">
    <property type="term" value="F:metal ion binding"/>
    <property type="evidence" value="ECO:0007669"/>
    <property type="project" value="UniProtKB-KW"/>
</dbReference>
<dbReference type="InterPro" id="IPR051156">
    <property type="entry name" value="Mito/Outer_Membr_Metalloprot"/>
</dbReference>
<comment type="cofactor">
    <cofactor evidence="1">
        <name>Zn(2+)</name>
        <dbReference type="ChEBI" id="CHEBI:29105"/>
    </cofactor>
</comment>
<evidence type="ECO:0000313" key="9">
    <source>
        <dbReference type="EMBL" id="QDA58147.1"/>
    </source>
</evidence>
<evidence type="ECO:0000256" key="5">
    <source>
        <dbReference type="ARBA" id="ARBA00022833"/>
    </source>
</evidence>
<evidence type="ECO:0000313" key="10">
    <source>
        <dbReference type="Proteomes" id="UP000308149"/>
    </source>
</evidence>
<dbReference type="Pfam" id="PF01435">
    <property type="entry name" value="Peptidase_M48"/>
    <property type="match status" value="1"/>
</dbReference>
<evidence type="ECO:0000256" key="3">
    <source>
        <dbReference type="ARBA" id="ARBA00022723"/>
    </source>
</evidence>
<dbReference type="InterPro" id="IPR001915">
    <property type="entry name" value="Peptidase_M48"/>
</dbReference>
<dbReference type="SMART" id="SM00287">
    <property type="entry name" value="SH3b"/>
    <property type="match status" value="1"/>
</dbReference>
<keyword evidence="4" id="KW-0378">Hydrolase</keyword>
<feature type="region of interest" description="Disordered" evidence="7">
    <location>
        <begin position="1"/>
        <end position="30"/>
    </location>
</feature>
<evidence type="ECO:0000256" key="2">
    <source>
        <dbReference type="ARBA" id="ARBA00022670"/>
    </source>
</evidence>
<dbReference type="PANTHER" id="PTHR22726">
    <property type="entry name" value="METALLOENDOPEPTIDASE OMA1"/>
    <property type="match status" value="1"/>
</dbReference>
<keyword evidence="6" id="KW-0482">Metalloprotease</keyword>
<keyword evidence="10" id="KW-1185">Reference proteome</keyword>
<feature type="compositionally biased region" description="Basic and acidic residues" evidence="7">
    <location>
        <begin position="10"/>
        <end position="25"/>
    </location>
</feature>
<keyword evidence="5" id="KW-0862">Zinc</keyword>
<gene>
    <name evidence="9" type="ORF">FHQ07_12940</name>
</gene>
<feature type="domain" description="SH3b" evidence="8">
    <location>
        <begin position="55"/>
        <end position="118"/>
    </location>
</feature>
<evidence type="ECO:0000259" key="8">
    <source>
        <dbReference type="PROSITE" id="PS51781"/>
    </source>
</evidence>
<keyword evidence="2" id="KW-0645">Protease</keyword>
<keyword evidence="3" id="KW-0479">Metal-binding</keyword>
<dbReference type="PROSITE" id="PS51781">
    <property type="entry name" value="SH3B"/>
    <property type="match status" value="1"/>
</dbReference>
<dbReference type="PANTHER" id="PTHR22726:SF1">
    <property type="entry name" value="METALLOENDOPEPTIDASE OMA1, MITOCHONDRIAL"/>
    <property type="match status" value="1"/>
</dbReference>
<dbReference type="GO" id="GO:0051603">
    <property type="term" value="P:proteolysis involved in protein catabolic process"/>
    <property type="evidence" value="ECO:0007669"/>
    <property type="project" value="TreeGrafter"/>
</dbReference>
<dbReference type="OrthoDB" id="9810445at2"/>
<accession>A0A5B7ZTL6</accession>
<dbReference type="GO" id="GO:0004222">
    <property type="term" value="F:metalloendopeptidase activity"/>
    <property type="evidence" value="ECO:0007669"/>
    <property type="project" value="InterPro"/>
</dbReference>
<name>A0A5B7ZTL6_9GAMM</name>
<dbReference type="KEGG" id="thes:FHQ07_12940"/>
<organism evidence="9 10">
    <name type="scientific">Thermomonas aquatica</name>
    <dbReference type="NCBI Taxonomy" id="2202149"/>
    <lineage>
        <taxon>Bacteria</taxon>
        <taxon>Pseudomonadati</taxon>
        <taxon>Pseudomonadota</taxon>
        <taxon>Gammaproteobacteria</taxon>
        <taxon>Lysobacterales</taxon>
        <taxon>Lysobacteraceae</taxon>
        <taxon>Thermomonas</taxon>
    </lineage>
</organism>
<evidence type="ECO:0000256" key="6">
    <source>
        <dbReference type="ARBA" id="ARBA00023049"/>
    </source>
</evidence>